<evidence type="ECO:0000313" key="2">
    <source>
        <dbReference type="Proteomes" id="UP000019062"/>
    </source>
</evidence>
<reference evidence="1 2" key="1">
    <citation type="journal article" date="2014" name="BMC Genomics">
        <title>Genomic comparison of sporeforming bacilli isolated from milk.</title>
        <authorList>
            <person name="Moreno Switt A.I."/>
            <person name="Andrus A.D."/>
            <person name="Ranieri M.L."/>
            <person name="Orsi R.H."/>
            <person name="Ivy R."/>
            <person name="den Bakker H.C."/>
            <person name="Martin N.H."/>
            <person name="Wiedmann M."/>
            <person name="Boor K.J."/>
        </authorList>
    </citation>
    <scope>NUCLEOTIDE SEQUENCE [LARGE SCALE GENOMIC DNA]</scope>
    <source>
        <strain evidence="1 2">FSL R5-213</strain>
    </source>
</reference>
<gene>
    <name evidence="1" type="ORF">C176_02468</name>
</gene>
<evidence type="ECO:0000313" key="1">
    <source>
        <dbReference type="EMBL" id="ETT87770.1"/>
    </source>
</evidence>
<name>W4F4Q9_9BACL</name>
<keyword evidence="1" id="KW-0167">Capsid protein</keyword>
<dbReference type="eggNOG" id="ENOG50304JM">
    <property type="taxonomic scope" value="Bacteria"/>
</dbReference>
<dbReference type="RefSeq" id="WP_051448557.1">
    <property type="nucleotide sequence ID" value="NZ_ASQA01000008.1"/>
</dbReference>
<organism evidence="1 2">
    <name type="scientific">Viridibacillus arenosi FSL R5-213</name>
    <dbReference type="NCBI Taxonomy" id="1227360"/>
    <lineage>
        <taxon>Bacteria</taxon>
        <taxon>Bacillati</taxon>
        <taxon>Bacillota</taxon>
        <taxon>Bacilli</taxon>
        <taxon>Bacillales</taxon>
        <taxon>Caryophanaceae</taxon>
        <taxon>Viridibacillus</taxon>
    </lineage>
</organism>
<accession>W4F4Q9</accession>
<protein>
    <submittedName>
        <fullName evidence="1">Spore coat protein</fullName>
    </submittedName>
</protein>
<keyword evidence="2" id="KW-1185">Reference proteome</keyword>
<sequence length="161" mass="18380">MEKCHNDSKCVKKTLEKILHEQRNVRKKKNDNCEFSCQSPLGELFKPNKNNTIPFILYCNCEAFKVEGVTTCFDDCSKKEKFVCFLTFIFKIVELKDDCVVLELLKFKNHNKCVANTKDHICSPCCQLDCEDVEDLISTCVCITVDISSFTGIQCLPAVCL</sequence>
<comment type="caution">
    <text evidence="1">The sequence shown here is derived from an EMBL/GenBank/DDBJ whole genome shotgun (WGS) entry which is preliminary data.</text>
</comment>
<dbReference type="AlphaFoldDB" id="W4F4Q9"/>
<keyword evidence="1" id="KW-0946">Virion</keyword>
<dbReference type="Proteomes" id="UP000019062">
    <property type="component" value="Unassembled WGS sequence"/>
</dbReference>
<dbReference type="InterPro" id="IPR019593">
    <property type="entry name" value="Spore_coat_protein_Z/Y"/>
</dbReference>
<dbReference type="EMBL" id="ASQA01000008">
    <property type="protein sequence ID" value="ETT87770.1"/>
    <property type="molecule type" value="Genomic_DNA"/>
</dbReference>
<dbReference type="Pfam" id="PF10612">
    <property type="entry name" value="Spore-coat_CotZ"/>
    <property type="match status" value="1"/>
</dbReference>
<proteinExistence type="predicted"/>